<evidence type="ECO:0000313" key="3">
    <source>
        <dbReference type="Proteomes" id="UP001341840"/>
    </source>
</evidence>
<name>A0ABU6TUM5_9FABA</name>
<organism evidence="2 3">
    <name type="scientific">Stylosanthes scabra</name>
    <dbReference type="NCBI Taxonomy" id="79078"/>
    <lineage>
        <taxon>Eukaryota</taxon>
        <taxon>Viridiplantae</taxon>
        <taxon>Streptophyta</taxon>
        <taxon>Embryophyta</taxon>
        <taxon>Tracheophyta</taxon>
        <taxon>Spermatophyta</taxon>
        <taxon>Magnoliopsida</taxon>
        <taxon>eudicotyledons</taxon>
        <taxon>Gunneridae</taxon>
        <taxon>Pentapetalae</taxon>
        <taxon>rosids</taxon>
        <taxon>fabids</taxon>
        <taxon>Fabales</taxon>
        <taxon>Fabaceae</taxon>
        <taxon>Papilionoideae</taxon>
        <taxon>50 kb inversion clade</taxon>
        <taxon>dalbergioids sensu lato</taxon>
        <taxon>Dalbergieae</taxon>
        <taxon>Pterocarpus clade</taxon>
        <taxon>Stylosanthes</taxon>
    </lineage>
</organism>
<dbReference type="EMBL" id="JASCZI010091977">
    <property type="protein sequence ID" value="MED6151616.1"/>
    <property type="molecule type" value="Genomic_DNA"/>
</dbReference>
<evidence type="ECO:0000256" key="1">
    <source>
        <dbReference type="SAM" id="MobiDB-lite"/>
    </source>
</evidence>
<keyword evidence="3" id="KW-1185">Reference proteome</keyword>
<comment type="caution">
    <text evidence="2">The sequence shown here is derived from an EMBL/GenBank/DDBJ whole genome shotgun (WGS) entry which is preliminary data.</text>
</comment>
<gene>
    <name evidence="2" type="ORF">PIB30_084158</name>
</gene>
<feature type="compositionally biased region" description="Acidic residues" evidence="1">
    <location>
        <begin position="85"/>
        <end position="102"/>
    </location>
</feature>
<protein>
    <submittedName>
        <fullName evidence="2">Uncharacterized protein</fullName>
    </submittedName>
</protein>
<evidence type="ECO:0000313" key="2">
    <source>
        <dbReference type="EMBL" id="MED6151616.1"/>
    </source>
</evidence>
<dbReference type="Proteomes" id="UP001341840">
    <property type="component" value="Unassembled WGS sequence"/>
</dbReference>
<reference evidence="2 3" key="1">
    <citation type="journal article" date="2023" name="Plants (Basel)">
        <title>Bridging the Gap: Combining Genomics and Transcriptomics Approaches to Understand Stylosanthes scabra, an Orphan Legume from the Brazilian Caatinga.</title>
        <authorList>
            <person name="Ferreira-Neto J.R.C."/>
            <person name="da Silva M.D."/>
            <person name="Binneck E."/>
            <person name="de Melo N.F."/>
            <person name="da Silva R.H."/>
            <person name="de Melo A.L.T.M."/>
            <person name="Pandolfi V."/>
            <person name="Bustamante F.O."/>
            <person name="Brasileiro-Vidal A.C."/>
            <person name="Benko-Iseppon A.M."/>
        </authorList>
    </citation>
    <scope>NUCLEOTIDE SEQUENCE [LARGE SCALE GENOMIC DNA]</scope>
    <source>
        <tissue evidence="2">Leaves</tissue>
    </source>
</reference>
<proteinExistence type="predicted"/>
<accession>A0ABU6TUM5</accession>
<sequence length="102" mass="11207">MRHPSAYAPVMCVRTSHAEVAHQGSDVFNYMTDQHMATKGKAKIHQPPTRFSLRLAALKACQPIDKAETSSRTPAISDLIIISSDSEEDLDPQGSNSEEEEP</sequence>
<feature type="region of interest" description="Disordered" evidence="1">
    <location>
        <begin position="65"/>
        <end position="102"/>
    </location>
</feature>